<feature type="compositionally biased region" description="Pro residues" evidence="1">
    <location>
        <begin position="204"/>
        <end position="215"/>
    </location>
</feature>
<evidence type="ECO:0000313" key="3">
    <source>
        <dbReference type="Proteomes" id="UP000019373"/>
    </source>
</evidence>
<proteinExistence type="predicted"/>
<dbReference type="GeneID" id="19240209"/>
<sequence>MSDTSPSKTPQPYQPNVRRRGAGPGSEVDEAESDAGSQEVAELNRRYPALRRNVEVVQRAPSHPRPPADRVTHPRAFQPWSPTTGETVPRTSARGADHSPILRNEVRRSPRPAIPPIPTRPDRPDRPHQPNSPEPHPHYRIVPEPPRVIVGLSAAPNAGWLPNTVVSGAAPQFAMGWGGPQAHPLTTDLPAEDWAARAPATTTAPPPPPPPPPPEAQGLREIHFQRQGQRDRER</sequence>
<gene>
    <name evidence="2" type="ORF">EPUS_05256</name>
</gene>
<evidence type="ECO:0000313" key="2">
    <source>
        <dbReference type="EMBL" id="ERF68175.1"/>
    </source>
</evidence>
<dbReference type="OrthoDB" id="10441427at2759"/>
<dbReference type="Proteomes" id="UP000019373">
    <property type="component" value="Unassembled WGS sequence"/>
</dbReference>
<protein>
    <submittedName>
        <fullName evidence="2">Uncharacterized protein</fullName>
    </submittedName>
</protein>
<evidence type="ECO:0000256" key="1">
    <source>
        <dbReference type="SAM" id="MobiDB-lite"/>
    </source>
</evidence>
<reference evidence="3" key="1">
    <citation type="journal article" date="2014" name="BMC Genomics">
        <title>Genome characteristics reveal the impact of lichenization on lichen-forming fungus Endocarpon pusillum Hedwig (Verrucariales, Ascomycota).</title>
        <authorList>
            <person name="Wang Y.-Y."/>
            <person name="Liu B."/>
            <person name="Zhang X.-Y."/>
            <person name="Zhou Q.-M."/>
            <person name="Zhang T."/>
            <person name="Li H."/>
            <person name="Yu Y.-F."/>
            <person name="Zhang X.-L."/>
            <person name="Hao X.-Y."/>
            <person name="Wang M."/>
            <person name="Wang L."/>
            <person name="Wei J.-C."/>
        </authorList>
    </citation>
    <scope>NUCLEOTIDE SEQUENCE [LARGE SCALE GENOMIC DNA]</scope>
    <source>
        <strain evidence="3">Z07020 / HMAS-L-300199</strain>
    </source>
</reference>
<keyword evidence="3" id="KW-1185">Reference proteome</keyword>
<feature type="region of interest" description="Disordered" evidence="1">
    <location>
        <begin position="1"/>
        <end position="142"/>
    </location>
</feature>
<dbReference type="EMBL" id="KE721527">
    <property type="protein sequence ID" value="ERF68175.1"/>
    <property type="molecule type" value="Genomic_DNA"/>
</dbReference>
<feature type="compositionally biased region" description="Polar residues" evidence="1">
    <location>
        <begin position="1"/>
        <end position="11"/>
    </location>
</feature>
<feature type="compositionally biased region" description="Polar residues" evidence="1">
    <location>
        <begin position="80"/>
        <end position="90"/>
    </location>
</feature>
<name>U1HDT7_ENDPU</name>
<accession>U1HDT7</accession>
<dbReference type="RefSeq" id="XP_007806154.1">
    <property type="nucleotide sequence ID" value="XM_007807963.1"/>
</dbReference>
<dbReference type="HOGENOM" id="CLU_1185010_0_0_1"/>
<feature type="compositionally biased region" description="Basic and acidic residues" evidence="1">
    <location>
        <begin position="218"/>
        <end position="234"/>
    </location>
</feature>
<dbReference type="AlphaFoldDB" id="U1HDT7"/>
<organism evidence="2 3">
    <name type="scientific">Endocarpon pusillum (strain Z07020 / HMAS-L-300199)</name>
    <name type="common">Lichen-forming fungus</name>
    <dbReference type="NCBI Taxonomy" id="1263415"/>
    <lineage>
        <taxon>Eukaryota</taxon>
        <taxon>Fungi</taxon>
        <taxon>Dikarya</taxon>
        <taxon>Ascomycota</taxon>
        <taxon>Pezizomycotina</taxon>
        <taxon>Eurotiomycetes</taxon>
        <taxon>Chaetothyriomycetidae</taxon>
        <taxon>Verrucariales</taxon>
        <taxon>Verrucariaceae</taxon>
        <taxon>Endocarpon</taxon>
    </lineage>
</organism>
<feature type="region of interest" description="Disordered" evidence="1">
    <location>
        <begin position="177"/>
        <end position="234"/>
    </location>
</feature>